<proteinExistence type="predicted"/>
<sequence length="274" mass="31042">MRVAKEWGQVTVHCNATRQTVNYGGQCIRPTLTIVSRNEAIVGKIAWMFDDLPKDAQEDFGQLVESAIRKVASSTMNQEINIWRNNFGSEGLKSAQQFINAVIASDPETSPAQKTREYVDYALQELDDETEHFVWKSVPDESFGMQEMILRTFKRAHLDKVDIESTDDVPFAAILLSFVAVRCVLEWKKSNSSLYTSKFATKFSSWAPSGVINGKRVECFKYSVYREILETLAAEGPTWWKEFLQAAKKVDRKRKPQKVAAKQPVLRGAPASLH</sequence>
<organism evidence="2 3">
    <name type="scientific">Gymnopus androsaceus JB14</name>
    <dbReference type="NCBI Taxonomy" id="1447944"/>
    <lineage>
        <taxon>Eukaryota</taxon>
        <taxon>Fungi</taxon>
        <taxon>Dikarya</taxon>
        <taxon>Basidiomycota</taxon>
        <taxon>Agaricomycotina</taxon>
        <taxon>Agaricomycetes</taxon>
        <taxon>Agaricomycetidae</taxon>
        <taxon>Agaricales</taxon>
        <taxon>Marasmiineae</taxon>
        <taxon>Omphalotaceae</taxon>
        <taxon>Gymnopus</taxon>
    </lineage>
</organism>
<feature type="region of interest" description="Disordered" evidence="1">
    <location>
        <begin position="254"/>
        <end position="274"/>
    </location>
</feature>
<keyword evidence="3" id="KW-1185">Reference proteome</keyword>
<accession>A0A6A4I158</accession>
<dbReference type="AlphaFoldDB" id="A0A6A4I158"/>
<evidence type="ECO:0000313" key="3">
    <source>
        <dbReference type="Proteomes" id="UP000799118"/>
    </source>
</evidence>
<evidence type="ECO:0000256" key="1">
    <source>
        <dbReference type="SAM" id="MobiDB-lite"/>
    </source>
</evidence>
<protein>
    <submittedName>
        <fullName evidence="2">Uncharacterized protein</fullName>
    </submittedName>
</protein>
<dbReference type="Proteomes" id="UP000799118">
    <property type="component" value="Unassembled WGS sequence"/>
</dbReference>
<dbReference type="EMBL" id="ML769423">
    <property type="protein sequence ID" value="KAE9403700.1"/>
    <property type="molecule type" value="Genomic_DNA"/>
</dbReference>
<dbReference type="OrthoDB" id="3014170at2759"/>
<name>A0A6A4I158_9AGAR</name>
<evidence type="ECO:0000313" key="2">
    <source>
        <dbReference type="EMBL" id="KAE9403700.1"/>
    </source>
</evidence>
<gene>
    <name evidence="2" type="ORF">BT96DRAFT_936317</name>
</gene>
<reference evidence="2" key="1">
    <citation type="journal article" date="2019" name="Environ. Microbiol.">
        <title>Fungal ecological strategies reflected in gene transcription - a case study of two litter decomposers.</title>
        <authorList>
            <person name="Barbi F."/>
            <person name="Kohler A."/>
            <person name="Barry K."/>
            <person name="Baskaran P."/>
            <person name="Daum C."/>
            <person name="Fauchery L."/>
            <person name="Ihrmark K."/>
            <person name="Kuo A."/>
            <person name="LaButti K."/>
            <person name="Lipzen A."/>
            <person name="Morin E."/>
            <person name="Grigoriev I.V."/>
            <person name="Henrissat B."/>
            <person name="Lindahl B."/>
            <person name="Martin F."/>
        </authorList>
    </citation>
    <scope>NUCLEOTIDE SEQUENCE</scope>
    <source>
        <strain evidence="2">JB14</strain>
    </source>
</reference>